<gene>
    <name evidence="2" type="ORF">MM415B02766_0005</name>
</gene>
<accession>A0A6M3L563</accession>
<dbReference type="AlphaFoldDB" id="A0A6M3L563"/>
<evidence type="ECO:0000256" key="1">
    <source>
        <dbReference type="SAM" id="Phobius"/>
    </source>
</evidence>
<name>A0A6M3L563_9ZZZZ</name>
<dbReference type="EMBL" id="MT142776">
    <property type="protein sequence ID" value="QJA88405.1"/>
    <property type="molecule type" value="Genomic_DNA"/>
</dbReference>
<sequence>MEGNWVAIISILIPSLIAIILALVSFVLKLKKDSMTGMSKELSELVLAIVEAAKDKHFTQQEILKIIKEGEDVITEGKKLLES</sequence>
<evidence type="ECO:0008006" key="3">
    <source>
        <dbReference type="Google" id="ProtNLM"/>
    </source>
</evidence>
<proteinExistence type="predicted"/>
<keyword evidence="1" id="KW-0812">Transmembrane</keyword>
<keyword evidence="1" id="KW-1133">Transmembrane helix</keyword>
<evidence type="ECO:0000313" key="2">
    <source>
        <dbReference type="EMBL" id="QJA88405.1"/>
    </source>
</evidence>
<protein>
    <recommendedName>
        <fullName evidence="3">Holin</fullName>
    </recommendedName>
</protein>
<organism evidence="2">
    <name type="scientific">viral metagenome</name>
    <dbReference type="NCBI Taxonomy" id="1070528"/>
    <lineage>
        <taxon>unclassified sequences</taxon>
        <taxon>metagenomes</taxon>
        <taxon>organismal metagenomes</taxon>
    </lineage>
</organism>
<reference evidence="2" key="1">
    <citation type="submission" date="2020-03" db="EMBL/GenBank/DDBJ databases">
        <title>The deep terrestrial virosphere.</title>
        <authorList>
            <person name="Holmfeldt K."/>
            <person name="Nilsson E."/>
            <person name="Simone D."/>
            <person name="Lopez-Fernandez M."/>
            <person name="Wu X."/>
            <person name="de Brujin I."/>
            <person name="Lundin D."/>
            <person name="Andersson A."/>
            <person name="Bertilsson S."/>
            <person name="Dopson M."/>
        </authorList>
    </citation>
    <scope>NUCLEOTIDE SEQUENCE</scope>
    <source>
        <strain evidence="2">MM415B02766</strain>
    </source>
</reference>
<keyword evidence="1" id="KW-0472">Membrane</keyword>
<feature type="transmembrane region" description="Helical" evidence="1">
    <location>
        <begin position="6"/>
        <end position="28"/>
    </location>
</feature>